<dbReference type="SUPFAM" id="SSF54001">
    <property type="entry name" value="Cysteine proteinases"/>
    <property type="match status" value="1"/>
</dbReference>
<gene>
    <name evidence="3" type="ORF">SAMN05444411_101794</name>
</gene>
<reference evidence="3 4" key="1">
    <citation type="submission" date="2016-10" db="EMBL/GenBank/DDBJ databases">
        <authorList>
            <person name="de Groot N.N."/>
        </authorList>
    </citation>
    <scope>NUCLEOTIDE SEQUENCE [LARGE SCALE GENOMIC DNA]</scope>
    <source>
        <strain evidence="3 4">DSM 24956</strain>
    </source>
</reference>
<keyword evidence="1" id="KW-0732">Signal</keyword>
<dbReference type="AlphaFoldDB" id="A0A1H2TSM1"/>
<organism evidence="3 4">
    <name type="scientific">Lutibacter oricola</name>
    <dbReference type="NCBI Taxonomy" id="762486"/>
    <lineage>
        <taxon>Bacteria</taxon>
        <taxon>Pseudomonadati</taxon>
        <taxon>Bacteroidota</taxon>
        <taxon>Flavobacteriia</taxon>
        <taxon>Flavobacteriales</taxon>
        <taxon>Flavobacteriaceae</taxon>
        <taxon>Lutibacter</taxon>
    </lineage>
</organism>
<dbReference type="STRING" id="762486.SAMN05444411_101794"/>
<dbReference type="InterPro" id="IPR024618">
    <property type="entry name" value="DUF3857"/>
</dbReference>
<evidence type="ECO:0000256" key="1">
    <source>
        <dbReference type="SAM" id="SignalP"/>
    </source>
</evidence>
<feature type="domain" description="DUF3857" evidence="2">
    <location>
        <begin position="57"/>
        <end position="196"/>
    </location>
</feature>
<sequence length="636" mass="73502">MKPLKIITLQFLLLVTSIVYAQDISFNTFTISEDLKKDANSIIRSESLFVNIKSQTSMTLNVKRAVTVLNNQGDKFRYVVVNYDKNTKITKLKTTIYNAFGGVLKKVKSKEFKDISNYDGFSLYSDNRLKYFEYIPIQYPYTIYYEYEIATVNTGFIPTWTPFDRFETSVEKSEYKVVSQNDMKLRTKEFNFEGYNISKTVNDYAINYSLTNQPSIKHETLSPGINTYTPKLMVGLYKFCLEGIKGEAENWEEFGKWRYDFLKNGNDIVDEGIKARVEGLVAGVDDNLEKARIIYDYVQGKTRYISVQEGIGGWKPANANTVDQLGYGDCKGLTNYTKALLDAVGVESYYSVIWAGKTKKSVDKDFFSMQGNHIILNLPTDKEDIWLECTSQDVAFGELGDFTDDRDVLVITPKGGVIKHTKKYKPLESQQTTVGNYKINDNGSIEAKVEISSKGIQYDDHLGWFLGKTQKDLDIEFKDYFSHINNIEFSKIDISNNKKKAVFEENLEFKAQDYASKSGDQMFIPLNAFTNSTYVPKRVRNRKLPFKISRGYFDVDMVDVQLPRGFKVEYIPSSIELESDFGVYKIEVEKVNELEYKYSRKLTIYDGEYTKDQFDAYRDFRKKIRKYDNRKIIITK</sequence>
<feature type="signal peptide" evidence="1">
    <location>
        <begin position="1"/>
        <end position="21"/>
    </location>
</feature>
<dbReference type="Pfam" id="PF12969">
    <property type="entry name" value="DUF3857"/>
    <property type="match status" value="1"/>
</dbReference>
<dbReference type="Gene3D" id="2.60.40.3140">
    <property type="match status" value="1"/>
</dbReference>
<feature type="chain" id="PRO_5011507459" evidence="1">
    <location>
        <begin position="22"/>
        <end position="636"/>
    </location>
</feature>
<proteinExistence type="predicted"/>
<dbReference type="Gene3D" id="3.10.620.30">
    <property type="match status" value="1"/>
</dbReference>
<dbReference type="Gene3D" id="2.60.120.1130">
    <property type="match status" value="1"/>
</dbReference>
<dbReference type="RefSeq" id="WP_090119934.1">
    <property type="nucleotide sequence ID" value="NZ_FNNJ01000001.1"/>
</dbReference>
<name>A0A1H2TSM1_9FLAO</name>
<dbReference type="EMBL" id="FNNJ01000001">
    <property type="protein sequence ID" value="SDW46787.1"/>
    <property type="molecule type" value="Genomic_DNA"/>
</dbReference>
<dbReference type="InterPro" id="IPR038765">
    <property type="entry name" value="Papain-like_cys_pep_sf"/>
</dbReference>
<dbReference type="OrthoDB" id="8595007at2"/>
<keyword evidence="4" id="KW-1185">Reference proteome</keyword>
<evidence type="ECO:0000313" key="3">
    <source>
        <dbReference type="EMBL" id="SDW46787.1"/>
    </source>
</evidence>
<evidence type="ECO:0000259" key="2">
    <source>
        <dbReference type="Pfam" id="PF12969"/>
    </source>
</evidence>
<protein>
    <submittedName>
        <fullName evidence="3">Transglutaminase-like superfamily protein</fullName>
    </submittedName>
</protein>
<evidence type="ECO:0000313" key="4">
    <source>
        <dbReference type="Proteomes" id="UP000199595"/>
    </source>
</evidence>
<dbReference type="Proteomes" id="UP000199595">
    <property type="component" value="Unassembled WGS sequence"/>
</dbReference>
<accession>A0A1H2TSM1</accession>